<dbReference type="InterPro" id="IPR045276">
    <property type="entry name" value="YbiO_bact"/>
</dbReference>
<dbReference type="Pfam" id="PF21088">
    <property type="entry name" value="MS_channel_1st"/>
    <property type="match status" value="1"/>
</dbReference>
<dbReference type="EMBL" id="CP076022">
    <property type="protein sequence ID" value="QWC11786.1"/>
    <property type="molecule type" value="Genomic_DNA"/>
</dbReference>
<feature type="transmembrane region" description="Helical" evidence="8">
    <location>
        <begin position="71"/>
        <end position="92"/>
    </location>
</feature>
<dbReference type="InterPro" id="IPR006685">
    <property type="entry name" value="MscS_channel_2nd"/>
</dbReference>
<evidence type="ECO:0000256" key="2">
    <source>
        <dbReference type="ARBA" id="ARBA00008017"/>
    </source>
</evidence>
<dbReference type="GO" id="GO:0005886">
    <property type="term" value="C:plasma membrane"/>
    <property type="evidence" value="ECO:0007669"/>
    <property type="project" value="UniProtKB-SubCell"/>
</dbReference>
<feature type="compositionally biased region" description="Low complexity" evidence="7">
    <location>
        <begin position="201"/>
        <end position="212"/>
    </location>
</feature>
<sequence>MRDFDWSALIEAGVIVLIGLLAWTAARFLINSVVQRAQKGYALFSSSKLKWAQPVMRGLDKKRRAQRADTIGALLRSAVSLSIWTVVIIMVLEAVGANVAPLLASVGIVGITLGFGARELIRDALAGFFITIEDQYGIGDIIEVGDTIGTVQSVGIRITRIVDARGVIWYIRNGELAKVGNRSQGNYQDPASAGDQPEPPSQAEAAASSAASPAPAGAAAAVSSSSSASTAKGDSL</sequence>
<dbReference type="AlphaFoldDB" id="A0A975M9A5"/>
<feature type="domain" description="Mechanosensitive ion channel transmembrane helices 2/3" evidence="10">
    <location>
        <begin position="80"/>
        <end position="117"/>
    </location>
</feature>
<feature type="domain" description="Mechanosensitive ion channel MscS" evidence="9">
    <location>
        <begin position="120"/>
        <end position="181"/>
    </location>
</feature>
<evidence type="ECO:0000259" key="9">
    <source>
        <dbReference type="Pfam" id="PF00924"/>
    </source>
</evidence>
<dbReference type="PANTHER" id="PTHR30460">
    <property type="entry name" value="MODERATE CONDUCTANCE MECHANOSENSITIVE CHANNEL YBIO"/>
    <property type="match status" value="1"/>
</dbReference>
<keyword evidence="12" id="KW-1185">Reference proteome</keyword>
<dbReference type="InterPro" id="IPR049142">
    <property type="entry name" value="MS_channel_1st"/>
</dbReference>
<feature type="transmembrane region" description="Helical" evidence="8">
    <location>
        <begin position="6"/>
        <end position="30"/>
    </location>
</feature>
<dbReference type="Gene3D" id="2.30.30.60">
    <property type="match status" value="1"/>
</dbReference>
<evidence type="ECO:0000256" key="5">
    <source>
        <dbReference type="ARBA" id="ARBA00022989"/>
    </source>
</evidence>
<comment type="subcellular location">
    <subcellularLocation>
        <location evidence="1">Cell membrane</location>
        <topology evidence="1">Multi-pass membrane protein</topology>
    </subcellularLocation>
</comment>
<evidence type="ECO:0000256" key="4">
    <source>
        <dbReference type="ARBA" id="ARBA00022692"/>
    </source>
</evidence>
<feature type="region of interest" description="Disordered" evidence="7">
    <location>
        <begin position="181"/>
        <end position="212"/>
    </location>
</feature>
<evidence type="ECO:0000313" key="12">
    <source>
        <dbReference type="Proteomes" id="UP000676885"/>
    </source>
</evidence>
<evidence type="ECO:0000313" key="11">
    <source>
        <dbReference type="EMBL" id="QWC11786.1"/>
    </source>
</evidence>
<dbReference type="SUPFAM" id="SSF50182">
    <property type="entry name" value="Sm-like ribonucleoproteins"/>
    <property type="match status" value="1"/>
</dbReference>
<keyword evidence="4 8" id="KW-0812">Transmembrane</keyword>
<reference evidence="11 12" key="1">
    <citation type="submission" date="2021-05" db="EMBL/GenBank/DDBJ databases">
        <title>Novel species in genus Arthrobacter.</title>
        <authorList>
            <person name="Zhang G."/>
        </authorList>
    </citation>
    <scope>NUCLEOTIDE SEQUENCE [LARGE SCALE GENOMIC DNA]</scope>
    <source>
        <strain evidence="12">zg-ZUI227</strain>
    </source>
</reference>
<evidence type="ECO:0000256" key="8">
    <source>
        <dbReference type="SAM" id="Phobius"/>
    </source>
</evidence>
<dbReference type="KEGG" id="ajg:KKR91_10875"/>
<organism evidence="11 12">
    <name type="scientific">Arthrobacter jiangjiafuii</name>
    <dbReference type="NCBI Taxonomy" id="2817475"/>
    <lineage>
        <taxon>Bacteria</taxon>
        <taxon>Bacillati</taxon>
        <taxon>Actinomycetota</taxon>
        <taxon>Actinomycetes</taxon>
        <taxon>Micrococcales</taxon>
        <taxon>Micrococcaceae</taxon>
        <taxon>Arthrobacter</taxon>
    </lineage>
</organism>
<dbReference type="Gene3D" id="1.10.287.1260">
    <property type="match status" value="1"/>
</dbReference>
<dbReference type="GO" id="GO:0008381">
    <property type="term" value="F:mechanosensitive monoatomic ion channel activity"/>
    <property type="evidence" value="ECO:0007669"/>
    <property type="project" value="InterPro"/>
</dbReference>
<keyword evidence="3" id="KW-1003">Cell membrane</keyword>
<accession>A0A975M9A5</accession>
<keyword evidence="6 8" id="KW-0472">Membrane</keyword>
<name>A0A975M9A5_9MICC</name>
<comment type="similarity">
    <text evidence="2">Belongs to the MscS (TC 1.A.23) family.</text>
</comment>
<evidence type="ECO:0000256" key="6">
    <source>
        <dbReference type="ARBA" id="ARBA00023136"/>
    </source>
</evidence>
<proteinExistence type="inferred from homology"/>
<dbReference type="InterPro" id="IPR023408">
    <property type="entry name" value="MscS_beta-dom_sf"/>
</dbReference>
<evidence type="ECO:0000256" key="7">
    <source>
        <dbReference type="SAM" id="MobiDB-lite"/>
    </source>
</evidence>
<evidence type="ECO:0000256" key="1">
    <source>
        <dbReference type="ARBA" id="ARBA00004651"/>
    </source>
</evidence>
<dbReference type="Pfam" id="PF00924">
    <property type="entry name" value="MS_channel_2nd"/>
    <property type="match status" value="1"/>
</dbReference>
<dbReference type="SUPFAM" id="SSF82861">
    <property type="entry name" value="Mechanosensitive channel protein MscS (YggB), transmembrane region"/>
    <property type="match status" value="1"/>
</dbReference>
<evidence type="ECO:0000259" key="10">
    <source>
        <dbReference type="Pfam" id="PF21088"/>
    </source>
</evidence>
<keyword evidence="5 8" id="KW-1133">Transmembrane helix</keyword>
<dbReference type="PANTHER" id="PTHR30460:SF0">
    <property type="entry name" value="MODERATE CONDUCTANCE MECHANOSENSITIVE CHANNEL YBIO"/>
    <property type="match status" value="1"/>
</dbReference>
<feature type="transmembrane region" description="Helical" evidence="8">
    <location>
        <begin position="98"/>
        <end position="117"/>
    </location>
</feature>
<dbReference type="Proteomes" id="UP000676885">
    <property type="component" value="Chromosome"/>
</dbReference>
<evidence type="ECO:0000256" key="3">
    <source>
        <dbReference type="ARBA" id="ARBA00022475"/>
    </source>
</evidence>
<dbReference type="InterPro" id="IPR010920">
    <property type="entry name" value="LSM_dom_sf"/>
</dbReference>
<gene>
    <name evidence="11" type="ORF">KKR91_10875</name>
</gene>
<protein>
    <submittedName>
        <fullName evidence="11">Mechanosensitive ion channel family protein</fullName>
    </submittedName>
</protein>
<dbReference type="InterPro" id="IPR011014">
    <property type="entry name" value="MscS_channel_TM-2"/>
</dbReference>